<evidence type="ECO:0000313" key="1">
    <source>
        <dbReference type="EMBL" id="GLS24763.1"/>
    </source>
</evidence>
<protein>
    <submittedName>
        <fullName evidence="1">Uncharacterized protein</fullName>
    </submittedName>
</protein>
<sequence>MTSSTQKLFADQDSYSGGLLSDRIYQVAANIEEAFIKAGAVPGVSYNHSDIASMAVSLMPSITDLESIEVPLLLSTQGKKLFCESLKPEHEKLEDFWRHLHSFNLSKRYNGKEEVDHSNEFDLLAIGLEHLAHLRKEDEFEELDQKDIEEHLHLSRQYKYLGKETITSRLTGEPTLCWIFQRPEGQY</sequence>
<keyword evidence="2" id="KW-1185">Reference proteome</keyword>
<name>A0AA37T483_9GAMM</name>
<comment type="caution">
    <text evidence="1">The sequence shown here is derived from an EMBL/GenBank/DDBJ whole genome shotgun (WGS) entry which is preliminary data.</text>
</comment>
<gene>
    <name evidence="1" type="ORF">GCM10007877_04770</name>
</gene>
<reference evidence="1 2" key="1">
    <citation type="journal article" date="2014" name="Int. J. Syst. Evol. Microbiol.">
        <title>Complete genome sequence of Corynebacterium casei LMG S-19264T (=DSM 44701T), isolated from a smear-ripened cheese.</title>
        <authorList>
            <consortium name="US DOE Joint Genome Institute (JGI-PGF)"/>
            <person name="Walter F."/>
            <person name="Albersmeier A."/>
            <person name="Kalinowski J."/>
            <person name="Ruckert C."/>
        </authorList>
    </citation>
    <scope>NUCLEOTIDE SEQUENCE [LARGE SCALE GENOMIC DNA]</scope>
    <source>
        <strain evidence="1 2">NBRC 110095</strain>
    </source>
</reference>
<dbReference type="Proteomes" id="UP001156870">
    <property type="component" value="Unassembled WGS sequence"/>
</dbReference>
<dbReference type="AlphaFoldDB" id="A0AA37T483"/>
<dbReference type="EMBL" id="BSPD01000017">
    <property type="protein sequence ID" value="GLS24763.1"/>
    <property type="molecule type" value="Genomic_DNA"/>
</dbReference>
<accession>A0AA37T483</accession>
<proteinExistence type="predicted"/>
<organism evidence="1 2">
    <name type="scientific">Marinibactrum halimedae</name>
    <dbReference type="NCBI Taxonomy" id="1444977"/>
    <lineage>
        <taxon>Bacteria</taxon>
        <taxon>Pseudomonadati</taxon>
        <taxon>Pseudomonadota</taxon>
        <taxon>Gammaproteobacteria</taxon>
        <taxon>Cellvibrionales</taxon>
        <taxon>Cellvibrionaceae</taxon>
        <taxon>Marinibactrum</taxon>
    </lineage>
</organism>
<dbReference type="RefSeq" id="WP_232593754.1">
    <property type="nucleotide sequence ID" value="NZ_BSPD01000017.1"/>
</dbReference>
<evidence type="ECO:0000313" key="2">
    <source>
        <dbReference type="Proteomes" id="UP001156870"/>
    </source>
</evidence>